<gene>
    <name evidence="2" type="ORF">ATF69_0924</name>
</gene>
<evidence type="ECO:0000313" key="2">
    <source>
        <dbReference type="EMBL" id="TWG39056.1"/>
    </source>
</evidence>
<protein>
    <submittedName>
        <fullName evidence="2">Rhamnosyltransferase</fullName>
    </submittedName>
</protein>
<dbReference type="GO" id="GO:0016740">
    <property type="term" value="F:transferase activity"/>
    <property type="evidence" value="ECO:0007669"/>
    <property type="project" value="UniProtKB-KW"/>
</dbReference>
<dbReference type="SUPFAM" id="SSF53448">
    <property type="entry name" value="Nucleotide-diphospho-sugar transferases"/>
    <property type="match status" value="1"/>
</dbReference>
<dbReference type="InterPro" id="IPR001173">
    <property type="entry name" value="Glyco_trans_2-like"/>
</dbReference>
<dbReference type="Gene3D" id="3.90.550.10">
    <property type="entry name" value="Spore Coat Polysaccharide Biosynthesis Protein SpsA, Chain A"/>
    <property type="match status" value="1"/>
</dbReference>
<comment type="caution">
    <text evidence="2">The sequence shown here is derived from an EMBL/GenBank/DDBJ whole genome shotgun (WGS) entry which is preliminary data.</text>
</comment>
<dbReference type="PANTHER" id="PTHR43685">
    <property type="entry name" value="GLYCOSYLTRANSFERASE"/>
    <property type="match status" value="1"/>
</dbReference>
<proteinExistence type="predicted"/>
<dbReference type="Pfam" id="PF00535">
    <property type="entry name" value="Glycos_transf_2"/>
    <property type="match status" value="1"/>
</dbReference>
<dbReference type="PANTHER" id="PTHR43685:SF13">
    <property type="entry name" value="O ANTIGEN BIOSYNTHESIS RHAMNOSYLTRANSFERASE RFBN"/>
    <property type="match status" value="1"/>
</dbReference>
<dbReference type="Proteomes" id="UP000321485">
    <property type="component" value="Unassembled WGS sequence"/>
</dbReference>
<dbReference type="InterPro" id="IPR050834">
    <property type="entry name" value="Glycosyltransf_2"/>
</dbReference>
<dbReference type="GeneID" id="51109995"/>
<sequence length="325" mass="36563">MTHVRASVLIPVKNGGPLLGEVIDAILQQQTPWPFEVIVVDSGSTDDSVALVRTKGVRCEEISPQEFGHGRTRNYLASLSVGEFLVFITQDAKPATTDWLYNMVKGCDAEPAVAGAFGPHRAHPEARHVTHCELSQHFAGFGCELAVVRLDDRARFAADVGYRQWLHFFSSNNACIRRSVWQQLPLPEVAFAEDQTWALRAIEAGYAKAFVPDAVVYHSHDFGIWETLQRNFDEARSFNLYFGYRIQDNLVQAIKSGFYLARRDLGWLRDGGLRGRRLLKNAAYMGFIEMARVAGQYLGTRHDQLPPWLLRSVSRDEQLQRAGTA</sequence>
<keyword evidence="2" id="KW-0808">Transferase</keyword>
<evidence type="ECO:0000313" key="3">
    <source>
        <dbReference type="Proteomes" id="UP000321485"/>
    </source>
</evidence>
<name>A0A561XSG2_ACIDE</name>
<dbReference type="GO" id="GO:0044010">
    <property type="term" value="P:single-species biofilm formation"/>
    <property type="evidence" value="ECO:0007669"/>
    <property type="project" value="TreeGrafter"/>
</dbReference>
<evidence type="ECO:0000259" key="1">
    <source>
        <dbReference type="Pfam" id="PF00535"/>
    </source>
</evidence>
<dbReference type="AlphaFoldDB" id="A0A561XSG2"/>
<dbReference type="RefSeq" id="WP_146870020.1">
    <property type="nucleotide sequence ID" value="NZ_VJWE01000011.1"/>
</dbReference>
<feature type="domain" description="Glycosyltransferase 2-like" evidence="1">
    <location>
        <begin position="7"/>
        <end position="180"/>
    </location>
</feature>
<dbReference type="EMBL" id="VJWE01000011">
    <property type="protein sequence ID" value="TWG39056.1"/>
    <property type="molecule type" value="Genomic_DNA"/>
</dbReference>
<reference evidence="2 3" key="1">
    <citation type="journal article" date="2015" name="Stand. Genomic Sci.">
        <title>Genomic Encyclopedia of Bacterial and Archaeal Type Strains, Phase III: the genomes of soil and plant-associated and newly described type strains.</title>
        <authorList>
            <person name="Whitman W.B."/>
            <person name="Woyke T."/>
            <person name="Klenk H.P."/>
            <person name="Zhou Y."/>
            <person name="Lilburn T.G."/>
            <person name="Beck B.J."/>
            <person name="De Vos P."/>
            <person name="Vandamme P."/>
            <person name="Eisen J.A."/>
            <person name="Garrity G."/>
            <person name="Hugenholtz P."/>
            <person name="Kyrpides N.C."/>
        </authorList>
    </citation>
    <scope>NUCLEOTIDE SEQUENCE [LARGE SCALE GENOMIC DNA]</scope>
    <source>
        <strain evidence="2 3">DSM 64</strain>
    </source>
</reference>
<organism evidence="2 3">
    <name type="scientific">Acidovorax delafieldii</name>
    <name type="common">Pseudomonas delafieldii</name>
    <dbReference type="NCBI Taxonomy" id="47920"/>
    <lineage>
        <taxon>Bacteria</taxon>
        <taxon>Pseudomonadati</taxon>
        <taxon>Pseudomonadota</taxon>
        <taxon>Betaproteobacteria</taxon>
        <taxon>Burkholderiales</taxon>
        <taxon>Comamonadaceae</taxon>
        <taxon>Acidovorax</taxon>
    </lineage>
</organism>
<accession>A0A561XSG2</accession>
<dbReference type="CDD" id="cd00761">
    <property type="entry name" value="Glyco_tranf_GTA_type"/>
    <property type="match status" value="1"/>
</dbReference>
<dbReference type="InterPro" id="IPR029044">
    <property type="entry name" value="Nucleotide-diphossugar_trans"/>
</dbReference>